<dbReference type="GeneID" id="18875244"/>
<dbReference type="InterPro" id="IPR014044">
    <property type="entry name" value="CAP_dom"/>
</dbReference>
<organism evidence="4">
    <name type="scientific">Spathaspora passalidarum (strain NRRL Y-27907 / 11-Y1)</name>
    <dbReference type="NCBI Taxonomy" id="619300"/>
    <lineage>
        <taxon>Eukaryota</taxon>
        <taxon>Fungi</taxon>
        <taxon>Dikarya</taxon>
        <taxon>Ascomycota</taxon>
        <taxon>Saccharomycotina</taxon>
        <taxon>Pichiomycetes</taxon>
        <taxon>Debaryomycetaceae</taxon>
        <taxon>Spathaspora</taxon>
    </lineage>
</organism>
<dbReference type="InterPro" id="IPR035940">
    <property type="entry name" value="CAP_sf"/>
</dbReference>
<dbReference type="AlphaFoldDB" id="G3AVX0"/>
<proteinExistence type="predicted"/>
<evidence type="ECO:0000313" key="3">
    <source>
        <dbReference type="EMBL" id="EGW30015.1"/>
    </source>
</evidence>
<keyword evidence="1" id="KW-0732">Signal</keyword>
<dbReference type="InParanoid" id="G3AVX0"/>
<keyword evidence="4" id="KW-1185">Reference proteome</keyword>
<feature type="chain" id="PRO_5003442656" description="SCP domain-containing protein" evidence="1">
    <location>
        <begin position="19"/>
        <end position="244"/>
    </location>
</feature>
<dbReference type="HOGENOM" id="CLU_035730_10_0_1"/>
<dbReference type="eggNOG" id="KOG3017">
    <property type="taxonomic scope" value="Eukaryota"/>
</dbReference>
<evidence type="ECO:0000259" key="2">
    <source>
        <dbReference type="SMART" id="SM00198"/>
    </source>
</evidence>
<dbReference type="PANTHER" id="PTHR10334">
    <property type="entry name" value="CYSTEINE-RICH SECRETORY PROTEIN-RELATED"/>
    <property type="match status" value="1"/>
</dbReference>
<dbReference type="KEGG" id="spaa:SPAPADRAFT_68858"/>
<gene>
    <name evidence="3" type="ORF">SPAPADRAFT_68858</name>
</gene>
<dbReference type="EMBL" id="GL996506">
    <property type="protein sequence ID" value="EGW30015.1"/>
    <property type="molecule type" value="Genomic_DNA"/>
</dbReference>
<evidence type="ECO:0000313" key="4">
    <source>
        <dbReference type="Proteomes" id="UP000000709"/>
    </source>
</evidence>
<reference evidence="3 4" key="1">
    <citation type="journal article" date="2011" name="Proc. Natl. Acad. Sci. U.S.A.">
        <title>Comparative genomics of xylose-fermenting fungi for enhanced biofuel production.</title>
        <authorList>
            <person name="Wohlbach D.J."/>
            <person name="Kuo A."/>
            <person name="Sato T.K."/>
            <person name="Potts K.M."/>
            <person name="Salamov A.A."/>
            <person name="LaButti K.M."/>
            <person name="Sun H."/>
            <person name="Clum A."/>
            <person name="Pangilinan J.L."/>
            <person name="Lindquist E.A."/>
            <person name="Lucas S."/>
            <person name="Lapidus A."/>
            <person name="Jin M."/>
            <person name="Gunawan C."/>
            <person name="Balan V."/>
            <person name="Dale B.E."/>
            <person name="Jeffries T.W."/>
            <person name="Zinkel R."/>
            <person name="Barry K.W."/>
            <person name="Grigoriev I.V."/>
            <person name="Gasch A.P."/>
        </authorList>
    </citation>
    <scope>NUCLEOTIDE SEQUENCE [LARGE SCALE GENOMIC DNA]</scope>
    <source>
        <strain evidence="4">NRRL Y-27907 / 11-Y1</strain>
    </source>
</reference>
<dbReference type="OrthoDB" id="337038at2759"/>
<sequence length="244" mass="27014">MKLSAAITLAYLALFAQSVVLPDENAEAPIVAVAERSIEEEAGIVDIAERSVQEEADILAAAQNSVLQAMEGEVGSGELSKRLFGLSFDLGFSINILTFHNFKRILHGDPLLCWDHGLYRHAKHYIDRYDCSGDFHHPDGPYGSNWGIGSSKAFSVSADAGFVVDKWYGLGKSIGFGKSISLGAKVSLNSFTNLIWKSTRRVGCAYKDCRHRGRGYFYYCNYDPCANNPSYRVVQSNIPPRRNY</sequence>
<dbReference type="SMART" id="SM00198">
    <property type="entry name" value="SCP"/>
    <property type="match status" value="1"/>
</dbReference>
<feature type="domain" description="SCP" evidence="2">
    <location>
        <begin position="91"/>
        <end position="230"/>
    </location>
</feature>
<feature type="signal peptide" evidence="1">
    <location>
        <begin position="1"/>
        <end position="18"/>
    </location>
</feature>
<evidence type="ECO:0000256" key="1">
    <source>
        <dbReference type="SAM" id="SignalP"/>
    </source>
</evidence>
<dbReference type="InterPro" id="IPR001283">
    <property type="entry name" value="CRISP-related"/>
</dbReference>
<dbReference type="Gene3D" id="3.40.33.10">
    <property type="entry name" value="CAP"/>
    <property type="match status" value="1"/>
</dbReference>
<accession>G3AVX0</accession>
<dbReference type="Pfam" id="PF00188">
    <property type="entry name" value="CAP"/>
    <property type="match status" value="1"/>
</dbReference>
<dbReference type="Proteomes" id="UP000000709">
    <property type="component" value="Unassembled WGS sequence"/>
</dbReference>
<dbReference type="SUPFAM" id="SSF55797">
    <property type="entry name" value="PR-1-like"/>
    <property type="match status" value="1"/>
</dbReference>
<dbReference type="RefSeq" id="XP_007377781.1">
    <property type="nucleotide sequence ID" value="XM_007377719.1"/>
</dbReference>
<name>G3AVX0_SPAPN</name>
<protein>
    <recommendedName>
        <fullName evidence="2">SCP domain-containing protein</fullName>
    </recommendedName>
</protein>
<dbReference type="PRINTS" id="PR00837">
    <property type="entry name" value="V5TPXLIKE"/>
</dbReference>